<accession>A0A931B4I0</accession>
<reference evidence="12" key="1">
    <citation type="submission" date="2020-11" db="EMBL/GenBank/DDBJ databases">
        <title>Isolation and identification of active actinomycetes.</title>
        <authorList>
            <person name="Yu B."/>
        </authorList>
    </citation>
    <scope>NUCLEOTIDE SEQUENCE</scope>
    <source>
        <strain evidence="12">NEAU-YB345</strain>
    </source>
</reference>
<dbReference type="PROSITE" id="PS50109">
    <property type="entry name" value="HIS_KIN"/>
    <property type="match status" value="1"/>
</dbReference>
<dbReference type="Proteomes" id="UP000657385">
    <property type="component" value="Unassembled WGS sequence"/>
</dbReference>
<evidence type="ECO:0000256" key="5">
    <source>
        <dbReference type="ARBA" id="ARBA00022741"/>
    </source>
</evidence>
<keyword evidence="7" id="KW-0067">ATP-binding</keyword>
<evidence type="ECO:0000313" key="13">
    <source>
        <dbReference type="Proteomes" id="UP000657385"/>
    </source>
</evidence>
<evidence type="ECO:0000256" key="10">
    <source>
        <dbReference type="SAM" id="Phobius"/>
    </source>
</evidence>
<name>A0A931B4I0_9ACTN</name>
<evidence type="ECO:0000256" key="3">
    <source>
        <dbReference type="ARBA" id="ARBA00022553"/>
    </source>
</evidence>
<dbReference type="Gene3D" id="1.20.5.1930">
    <property type="match status" value="1"/>
</dbReference>
<evidence type="ECO:0000256" key="4">
    <source>
        <dbReference type="ARBA" id="ARBA00022679"/>
    </source>
</evidence>
<dbReference type="GO" id="GO:0005524">
    <property type="term" value="F:ATP binding"/>
    <property type="evidence" value="ECO:0007669"/>
    <property type="project" value="UniProtKB-KW"/>
</dbReference>
<feature type="transmembrane region" description="Helical" evidence="10">
    <location>
        <begin position="78"/>
        <end position="102"/>
    </location>
</feature>
<dbReference type="CDD" id="cd16917">
    <property type="entry name" value="HATPase_UhpB-NarQ-NarX-like"/>
    <property type="match status" value="1"/>
</dbReference>
<evidence type="ECO:0000256" key="1">
    <source>
        <dbReference type="ARBA" id="ARBA00000085"/>
    </source>
</evidence>
<comment type="catalytic activity">
    <reaction evidence="1">
        <text>ATP + protein L-histidine = ADP + protein N-phospho-L-histidine.</text>
        <dbReference type="EC" id="2.7.13.3"/>
    </reaction>
</comment>
<organism evidence="12 13">
    <name type="scientific">Streptacidiphilus fuscans</name>
    <dbReference type="NCBI Taxonomy" id="2789292"/>
    <lineage>
        <taxon>Bacteria</taxon>
        <taxon>Bacillati</taxon>
        <taxon>Actinomycetota</taxon>
        <taxon>Actinomycetes</taxon>
        <taxon>Kitasatosporales</taxon>
        <taxon>Streptomycetaceae</taxon>
        <taxon>Streptacidiphilus</taxon>
    </lineage>
</organism>
<protein>
    <recommendedName>
        <fullName evidence="2">histidine kinase</fullName>
        <ecNumber evidence="2">2.7.13.3</ecNumber>
    </recommendedName>
</protein>
<dbReference type="InterPro" id="IPR003594">
    <property type="entry name" value="HATPase_dom"/>
</dbReference>
<dbReference type="PANTHER" id="PTHR24421:SF10">
    <property type="entry name" value="NITRATE_NITRITE SENSOR PROTEIN NARQ"/>
    <property type="match status" value="1"/>
</dbReference>
<dbReference type="EMBL" id="JADPRT010000007">
    <property type="protein sequence ID" value="MBF9070076.1"/>
    <property type="molecule type" value="Genomic_DNA"/>
</dbReference>
<evidence type="ECO:0000256" key="7">
    <source>
        <dbReference type="ARBA" id="ARBA00022840"/>
    </source>
</evidence>
<keyword evidence="3" id="KW-0597">Phosphoprotein</keyword>
<feature type="domain" description="Histidine kinase" evidence="11">
    <location>
        <begin position="306"/>
        <end position="393"/>
    </location>
</feature>
<evidence type="ECO:0000256" key="8">
    <source>
        <dbReference type="ARBA" id="ARBA00023012"/>
    </source>
</evidence>
<feature type="transmembrane region" description="Helical" evidence="10">
    <location>
        <begin position="142"/>
        <end position="164"/>
    </location>
</feature>
<dbReference type="SUPFAM" id="SSF55874">
    <property type="entry name" value="ATPase domain of HSP90 chaperone/DNA topoisomerase II/histidine kinase"/>
    <property type="match status" value="1"/>
</dbReference>
<keyword evidence="10" id="KW-0812">Transmembrane</keyword>
<dbReference type="InterPro" id="IPR050482">
    <property type="entry name" value="Sensor_HK_TwoCompSys"/>
</dbReference>
<keyword evidence="10" id="KW-0472">Membrane</keyword>
<dbReference type="Pfam" id="PF07730">
    <property type="entry name" value="HisKA_3"/>
    <property type="match status" value="1"/>
</dbReference>
<evidence type="ECO:0000259" key="11">
    <source>
        <dbReference type="PROSITE" id="PS50109"/>
    </source>
</evidence>
<gene>
    <name evidence="12" type="ORF">I2501_18800</name>
</gene>
<feature type="compositionally biased region" description="Low complexity" evidence="9">
    <location>
        <begin position="256"/>
        <end position="268"/>
    </location>
</feature>
<dbReference type="Pfam" id="PF02518">
    <property type="entry name" value="HATPase_c"/>
    <property type="match status" value="1"/>
</dbReference>
<keyword evidence="8" id="KW-0902">Two-component regulatory system</keyword>
<dbReference type="GO" id="GO:0016020">
    <property type="term" value="C:membrane"/>
    <property type="evidence" value="ECO:0007669"/>
    <property type="project" value="InterPro"/>
</dbReference>
<dbReference type="EC" id="2.7.13.3" evidence="2"/>
<dbReference type="InterPro" id="IPR036890">
    <property type="entry name" value="HATPase_C_sf"/>
</dbReference>
<sequence>MLGSMVRVISERLTRPAPLDALFAVLFAAAVVAGTVGAAPGQAGSRPLDVSGVLLLVAAALPAAGLRRTAPIWALGTTTLLVNAYLLAGYPYGPVLLCLVLAVFEVARQRPMSVSAPACAAAAVVSSATIFARVVGDHRATALLALAWTGWSLLPWSLGALIHVGNASRARARHDLIARTALEERMRIAGEVHDIAGHGFALITMQAQVALLVFEEQPEQARRSLEAVRDTSSTSLADLRRMLDTFHPRPAPRPAPRAADASASGSDPAGVAGLNELIGQVRAGGLTVRVAVDGGADLPEPLNSTVYRVVQEALTNVLRHAGPTQAQVTIDRHEGQVRVRVTDRGIGTPDTVGPPGRGLSGMRRRVEELHGRLEVGPRADGGFEVRAWLPLPEVTG</sequence>
<evidence type="ECO:0000256" key="2">
    <source>
        <dbReference type="ARBA" id="ARBA00012438"/>
    </source>
</evidence>
<feature type="transmembrane region" description="Helical" evidence="10">
    <location>
        <begin position="114"/>
        <end position="135"/>
    </location>
</feature>
<evidence type="ECO:0000313" key="12">
    <source>
        <dbReference type="EMBL" id="MBF9070076.1"/>
    </source>
</evidence>
<dbReference type="SMART" id="SM00387">
    <property type="entry name" value="HATPase_c"/>
    <property type="match status" value="1"/>
</dbReference>
<dbReference type="Gene3D" id="3.30.565.10">
    <property type="entry name" value="Histidine kinase-like ATPase, C-terminal domain"/>
    <property type="match status" value="1"/>
</dbReference>
<evidence type="ECO:0000256" key="9">
    <source>
        <dbReference type="SAM" id="MobiDB-lite"/>
    </source>
</evidence>
<dbReference type="AlphaFoldDB" id="A0A931B4I0"/>
<keyword evidence="13" id="KW-1185">Reference proteome</keyword>
<proteinExistence type="predicted"/>
<feature type="region of interest" description="Disordered" evidence="9">
    <location>
        <begin position="246"/>
        <end position="268"/>
    </location>
</feature>
<dbReference type="InterPro" id="IPR011712">
    <property type="entry name" value="Sig_transdc_His_kin_sub3_dim/P"/>
</dbReference>
<dbReference type="GO" id="GO:0000155">
    <property type="term" value="F:phosphorelay sensor kinase activity"/>
    <property type="evidence" value="ECO:0007669"/>
    <property type="project" value="InterPro"/>
</dbReference>
<keyword evidence="4" id="KW-0808">Transferase</keyword>
<keyword evidence="10" id="KW-1133">Transmembrane helix</keyword>
<dbReference type="GO" id="GO:0046983">
    <property type="term" value="F:protein dimerization activity"/>
    <property type="evidence" value="ECO:0007669"/>
    <property type="project" value="InterPro"/>
</dbReference>
<dbReference type="InterPro" id="IPR005467">
    <property type="entry name" value="His_kinase_dom"/>
</dbReference>
<evidence type="ECO:0000256" key="6">
    <source>
        <dbReference type="ARBA" id="ARBA00022777"/>
    </source>
</evidence>
<dbReference type="PANTHER" id="PTHR24421">
    <property type="entry name" value="NITRATE/NITRITE SENSOR PROTEIN NARX-RELATED"/>
    <property type="match status" value="1"/>
</dbReference>
<keyword evidence="6 12" id="KW-0418">Kinase</keyword>
<keyword evidence="5" id="KW-0547">Nucleotide-binding</keyword>
<feature type="transmembrane region" description="Helical" evidence="10">
    <location>
        <begin position="48"/>
        <end position="66"/>
    </location>
</feature>
<comment type="caution">
    <text evidence="12">The sequence shown here is derived from an EMBL/GenBank/DDBJ whole genome shotgun (WGS) entry which is preliminary data.</text>
</comment>